<accession>A0AAE0Y9G8</accession>
<dbReference type="Proteomes" id="UP001283361">
    <property type="component" value="Unassembled WGS sequence"/>
</dbReference>
<protein>
    <submittedName>
        <fullName evidence="1">Uncharacterized protein</fullName>
    </submittedName>
</protein>
<comment type="caution">
    <text evidence="1">The sequence shown here is derived from an EMBL/GenBank/DDBJ whole genome shotgun (WGS) entry which is preliminary data.</text>
</comment>
<proteinExistence type="predicted"/>
<organism evidence="1 2">
    <name type="scientific">Elysia crispata</name>
    <name type="common">lettuce slug</name>
    <dbReference type="NCBI Taxonomy" id="231223"/>
    <lineage>
        <taxon>Eukaryota</taxon>
        <taxon>Metazoa</taxon>
        <taxon>Spiralia</taxon>
        <taxon>Lophotrochozoa</taxon>
        <taxon>Mollusca</taxon>
        <taxon>Gastropoda</taxon>
        <taxon>Heterobranchia</taxon>
        <taxon>Euthyneura</taxon>
        <taxon>Panpulmonata</taxon>
        <taxon>Sacoglossa</taxon>
        <taxon>Placobranchoidea</taxon>
        <taxon>Plakobranchidae</taxon>
        <taxon>Elysia</taxon>
    </lineage>
</organism>
<evidence type="ECO:0000313" key="1">
    <source>
        <dbReference type="EMBL" id="KAK3737893.1"/>
    </source>
</evidence>
<keyword evidence="2" id="KW-1185">Reference proteome</keyword>
<gene>
    <name evidence="1" type="ORF">RRG08_028518</name>
</gene>
<reference evidence="1" key="1">
    <citation type="journal article" date="2023" name="G3 (Bethesda)">
        <title>A reference genome for the long-term kleptoplast-retaining sea slug Elysia crispata morphotype clarki.</title>
        <authorList>
            <person name="Eastman K.E."/>
            <person name="Pendleton A.L."/>
            <person name="Shaikh M.A."/>
            <person name="Suttiyut T."/>
            <person name="Ogas R."/>
            <person name="Tomko P."/>
            <person name="Gavelis G."/>
            <person name="Widhalm J.R."/>
            <person name="Wisecaver J.H."/>
        </authorList>
    </citation>
    <scope>NUCLEOTIDE SEQUENCE</scope>
    <source>
        <strain evidence="1">ECLA1</strain>
    </source>
</reference>
<dbReference type="EMBL" id="JAWDGP010006611">
    <property type="protein sequence ID" value="KAK3737893.1"/>
    <property type="molecule type" value="Genomic_DNA"/>
</dbReference>
<dbReference type="AlphaFoldDB" id="A0AAE0Y9G8"/>
<evidence type="ECO:0000313" key="2">
    <source>
        <dbReference type="Proteomes" id="UP001283361"/>
    </source>
</evidence>
<name>A0AAE0Y9G8_9GAST</name>
<sequence>MNEGRYLMISSTPCSLRISVDSLRARLALVRNNKGQRSSSEEKPQKRLVSKMALTFLVALMQRALMVQFSFGCYDEIGRK</sequence>